<dbReference type="GO" id="GO:0005524">
    <property type="term" value="F:ATP binding"/>
    <property type="evidence" value="ECO:0007669"/>
    <property type="project" value="UniProtKB-KW"/>
</dbReference>
<dbReference type="InterPro" id="IPR015793">
    <property type="entry name" value="Pyrv_Knase_brl"/>
</dbReference>
<gene>
    <name evidence="13" type="ORF">B2A_06444</name>
</gene>
<evidence type="ECO:0000256" key="11">
    <source>
        <dbReference type="ARBA" id="ARBA00023317"/>
    </source>
</evidence>
<dbReference type="InterPro" id="IPR015806">
    <property type="entry name" value="Pyrv_Knase_insert_dom_sf"/>
</dbReference>
<dbReference type="GO" id="GO:0016301">
    <property type="term" value="F:kinase activity"/>
    <property type="evidence" value="ECO:0007669"/>
    <property type="project" value="UniProtKB-KW"/>
</dbReference>
<evidence type="ECO:0000256" key="10">
    <source>
        <dbReference type="ARBA" id="ARBA00023152"/>
    </source>
</evidence>
<proteinExistence type="inferred from homology"/>
<dbReference type="PANTHER" id="PTHR11817">
    <property type="entry name" value="PYRUVATE KINASE"/>
    <property type="match status" value="1"/>
</dbReference>
<dbReference type="InterPro" id="IPR011037">
    <property type="entry name" value="Pyrv_Knase-like_insert_dom_sf"/>
</dbReference>
<dbReference type="Gene3D" id="2.40.33.10">
    <property type="entry name" value="PK beta-barrel domain-like"/>
    <property type="match status" value="1"/>
</dbReference>
<evidence type="ECO:0000256" key="3">
    <source>
        <dbReference type="ARBA" id="ARBA00012142"/>
    </source>
</evidence>
<keyword evidence="9" id="KW-0460">Magnesium</keyword>
<evidence type="ECO:0000256" key="8">
    <source>
        <dbReference type="ARBA" id="ARBA00022840"/>
    </source>
</evidence>
<reference evidence="13" key="1">
    <citation type="submission" date="2013-08" db="EMBL/GenBank/DDBJ databases">
        <authorList>
            <person name="Mendez C."/>
            <person name="Richter M."/>
            <person name="Ferrer M."/>
            <person name="Sanchez J."/>
        </authorList>
    </citation>
    <scope>NUCLEOTIDE SEQUENCE</scope>
</reference>
<dbReference type="PROSITE" id="PS00110">
    <property type="entry name" value="PYRUVATE_KINASE"/>
    <property type="match status" value="1"/>
</dbReference>
<dbReference type="GO" id="GO:0000287">
    <property type="term" value="F:magnesium ion binding"/>
    <property type="evidence" value="ECO:0007669"/>
    <property type="project" value="InterPro"/>
</dbReference>
<feature type="non-terminal residue" evidence="13">
    <location>
        <position position="247"/>
    </location>
</feature>
<reference evidence="13" key="2">
    <citation type="journal article" date="2014" name="ISME J.">
        <title>Microbial stratification in low pH oxic and suboxic macroscopic growths along an acid mine drainage.</title>
        <authorList>
            <person name="Mendez-Garcia C."/>
            <person name="Mesa V."/>
            <person name="Sprenger R.R."/>
            <person name="Richter M."/>
            <person name="Diez M.S."/>
            <person name="Solano J."/>
            <person name="Bargiela R."/>
            <person name="Golyshina O.V."/>
            <person name="Manteca A."/>
            <person name="Ramos J.L."/>
            <person name="Gallego J.R."/>
            <person name="Llorente I."/>
            <person name="Martins Dos Santos V.A."/>
            <person name="Jensen O.N."/>
            <person name="Pelaez A.I."/>
            <person name="Sanchez J."/>
            <person name="Ferrer M."/>
        </authorList>
    </citation>
    <scope>NUCLEOTIDE SEQUENCE</scope>
</reference>
<evidence type="ECO:0000256" key="1">
    <source>
        <dbReference type="ARBA" id="ARBA00004997"/>
    </source>
</evidence>
<dbReference type="EC" id="2.7.1.40" evidence="3"/>
<keyword evidence="6" id="KW-0547">Nucleotide-binding</keyword>
<dbReference type="PRINTS" id="PR01050">
    <property type="entry name" value="PYRUVTKNASE"/>
</dbReference>
<organism evidence="13">
    <name type="scientific">mine drainage metagenome</name>
    <dbReference type="NCBI Taxonomy" id="410659"/>
    <lineage>
        <taxon>unclassified sequences</taxon>
        <taxon>metagenomes</taxon>
        <taxon>ecological metagenomes</taxon>
    </lineage>
</organism>
<comment type="similarity">
    <text evidence="2">Belongs to the pyruvate kinase family.</text>
</comment>
<keyword evidence="4 13" id="KW-0808">Transferase</keyword>
<comment type="caution">
    <text evidence="13">The sequence shown here is derived from an EMBL/GenBank/DDBJ whole genome shotgun (WGS) entry which is preliminary data.</text>
</comment>
<evidence type="ECO:0000256" key="2">
    <source>
        <dbReference type="ARBA" id="ARBA00008663"/>
    </source>
</evidence>
<keyword evidence="7 13" id="KW-0418">Kinase</keyword>
<keyword evidence="10" id="KW-0324">Glycolysis</keyword>
<dbReference type="InterPro" id="IPR001697">
    <property type="entry name" value="Pyr_Knase"/>
</dbReference>
<keyword evidence="11 13" id="KW-0670">Pyruvate</keyword>
<evidence type="ECO:0000259" key="12">
    <source>
        <dbReference type="Pfam" id="PF00224"/>
    </source>
</evidence>
<accession>T1A6U4</accession>
<evidence type="ECO:0000256" key="7">
    <source>
        <dbReference type="ARBA" id="ARBA00022777"/>
    </source>
</evidence>
<dbReference type="InterPro" id="IPR018209">
    <property type="entry name" value="Pyrv_Knase_AS"/>
</dbReference>
<keyword evidence="5" id="KW-0479">Metal-binding</keyword>
<evidence type="ECO:0000256" key="9">
    <source>
        <dbReference type="ARBA" id="ARBA00022842"/>
    </source>
</evidence>
<comment type="pathway">
    <text evidence="1">Carbohydrate degradation; glycolysis; pyruvate from D-glyceraldehyde 3-phosphate: step 5/5.</text>
</comment>
<dbReference type="GO" id="GO:0004743">
    <property type="term" value="F:pyruvate kinase activity"/>
    <property type="evidence" value="ECO:0007669"/>
    <property type="project" value="UniProtKB-EC"/>
</dbReference>
<evidence type="ECO:0000313" key="13">
    <source>
        <dbReference type="EMBL" id="EQD52692.1"/>
    </source>
</evidence>
<dbReference type="GO" id="GO:0030955">
    <property type="term" value="F:potassium ion binding"/>
    <property type="evidence" value="ECO:0007669"/>
    <property type="project" value="InterPro"/>
</dbReference>
<dbReference type="InterPro" id="IPR040442">
    <property type="entry name" value="Pyrv_kinase-like_dom_sf"/>
</dbReference>
<dbReference type="EMBL" id="AUZZ01004561">
    <property type="protein sequence ID" value="EQD52692.1"/>
    <property type="molecule type" value="Genomic_DNA"/>
</dbReference>
<feature type="domain" description="Pyruvate kinase barrel" evidence="12">
    <location>
        <begin position="1"/>
        <end position="247"/>
    </location>
</feature>
<name>T1A6U4_9ZZZZ</name>
<protein>
    <recommendedName>
        <fullName evidence="3">pyruvate kinase</fullName>
        <ecNumber evidence="3">2.7.1.40</ecNumber>
    </recommendedName>
</protein>
<dbReference type="SUPFAM" id="SSF50800">
    <property type="entry name" value="PK beta-barrel domain-like"/>
    <property type="match status" value="1"/>
</dbReference>
<evidence type="ECO:0000256" key="4">
    <source>
        <dbReference type="ARBA" id="ARBA00022679"/>
    </source>
</evidence>
<dbReference type="AlphaFoldDB" id="T1A6U4"/>
<dbReference type="Gene3D" id="3.20.20.60">
    <property type="entry name" value="Phosphoenolpyruvate-binding domains"/>
    <property type="match status" value="1"/>
</dbReference>
<dbReference type="InterPro" id="IPR015813">
    <property type="entry name" value="Pyrv/PenolPyrv_kinase-like_dom"/>
</dbReference>
<sequence length="247" mass="26207">MRRTKILATVGPATDPPGRLEAVLRAGADALRLNFSHGADKDHRRSLARIRRAATAVGKEVAIVADLPGPKIRLGTLAAGSVQLAAGERWAIDPDRTPGDAHRVGLESPSFDDLARPGDPVLLGDGSVELEVTAVRPRRIEVRVVNGGLVRSQAGAFFPRARLKAAAFGPADRRAAKVALESGVDYLALSFVKDATDLTTARRWLDRRANGHDVQLIAKIERAEALASIDGILDSADAIMVARGDLG</sequence>
<dbReference type="SUPFAM" id="SSF51621">
    <property type="entry name" value="Phosphoenolpyruvate/pyruvate domain"/>
    <property type="match status" value="1"/>
</dbReference>
<dbReference type="UniPathway" id="UPA00109">
    <property type="reaction ID" value="UER00188"/>
</dbReference>
<evidence type="ECO:0000256" key="6">
    <source>
        <dbReference type="ARBA" id="ARBA00022741"/>
    </source>
</evidence>
<keyword evidence="8" id="KW-0067">ATP-binding</keyword>
<evidence type="ECO:0000256" key="5">
    <source>
        <dbReference type="ARBA" id="ARBA00022723"/>
    </source>
</evidence>
<dbReference type="Pfam" id="PF00224">
    <property type="entry name" value="PK"/>
    <property type="match status" value="1"/>
</dbReference>